<accession>A0A140G0L6</accession>
<reference evidence="7" key="4">
    <citation type="submission" date="2020-11" db="EMBL/GenBank/DDBJ databases">
        <title>Complete Genome Sequences of Infectious Spleen and Kidney Necrosis Virus Isolated from Farmed Albino Rainbow Sharks Epalzeorhynchos frenatus in the United States.</title>
        <authorList>
            <person name="Koda S.A."/>
            <person name="Subramaniam K."/>
            <person name="Pouder D.B."/>
            <person name="Yanong R.P."/>
            <person name="Frasca S.Jr."/>
            <person name="Popov V.L."/>
            <person name="Waltzek T.B."/>
        </authorList>
    </citation>
    <scope>NUCLEOTIDE SEQUENCE [LARGE SCALE GENOMIC DNA]</scope>
</reference>
<dbReference type="Proteomes" id="UP000693973">
    <property type="component" value="Segment"/>
</dbReference>
<evidence type="ECO:0000313" key="5">
    <source>
        <dbReference type="EMBL" id="QXE50851.1"/>
    </source>
</evidence>
<reference evidence="6" key="2">
    <citation type="submission" date="2015-09" db="EMBL/GenBank/DDBJ databases">
        <authorList>
            <person name="Wen C.-M."/>
            <person name="Hong J.-R."/>
        </authorList>
    </citation>
    <scope>NUCLEOTIDE SEQUENCE [LARGE SCALE GENOMIC DNA]</scope>
</reference>
<evidence type="ECO:0000313" key="6">
    <source>
        <dbReference type="Proteomes" id="UP000152407"/>
    </source>
</evidence>
<dbReference type="Proteomes" id="UP000693957">
    <property type="component" value="Segment"/>
</dbReference>
<sequence length="351" mass="38662">MSLCLCVFKTMSLQRYVTTVNLMRHRYKRSTEPLQDQNTFTTALDTTTAVSLAHVPPLLRDLSAAIAVCGPQKDLEGKLADLLAHDPWAFMSDNEAMERIVTQHIMNNDAIDKSRLATQAYDMEGAYDKHVGGHITAWNESMNKRHDAVTAKGDDATRIHGQYATENTALDNVLASPTAYAARKPLLDRIDTLRSLVDSIRVTSALATKEQMTQAIQAFRANFNYRAPSVTPIIIQYTNTAAVENNSMLEITSQPYIIPTGLESVVFHAGPLSLAPLPTKVSLWISAGTTTSPRTLLAEVDPFTNSSNVIISPPMPTATLPSGSPMYLHIRCPATSRVTTSFEMHAYHLFR</sequence>
<reference evidence="4" key="5">
    <citation type="journal article" date="2021" name="Aquac Rep">
        <title>Outbreak investigation attributes Infectious spleen and kidney necrosis virus as a necessary cause of a mortality epidemic in farmed grouper (Epinephelus spp.) in Bali, Indonesia.</title>
        <authorList>
            <person name="Fusianto C."/>
            <person name="Hick P.M."/>
            <person name="Murwantoko"/>
            <person name="Herlambang A."/>
            <person name="Whittington R.J."/>
            <person name="Becker J.A."/>
        </authorList>
    </citation>
    <scope>NUCLEOTIDE SEQUENCE</scope>
    <source>
        <strain evidence="5">Bali/ Hybrid-grouper/2016/SVC-18-072</strain>
        <strain evidence="4">Bali/Hybrid-grouper/2016/SVC-18-009</strain>
    </source>
</reference>
<reference evidence="2" key="3">
    <citation type="submission" date="2020-11" db="EMBL/GenBank/DDBJ databases">
        <title>Complete Genome Sequences of Infectious Spleen and Kidney Necrosis Virus Isolated from Farmed Albino Rainbow Sharks Epalzeorhynchos frenatus in the United States.</title>
        <authorList>
            <person name="Koda S.A."/>
            <person name="Subramaniam K."/>
            <person name="Pouder D.B."/>
            <person name="Yanong R.P."/>
            <person name="Frasca S. Jr"/>
            <person name="Popov V.L."/>
            <person name="Waltzek T.B."/>
        </authorList>
    </citation>
    <scope>NUCLEOTIDE SEQUENCE</scope>
    <source>
        <strain evidence="2">EFIV-2018</strain>
        <strain evidence="3">EFIV-2019</strain>
    </source>
</reference>
<organismHost>
    <name type="scientific">Synchiropus splendidus</name>
    <name type="common">Mandarinfish</name>
    <name type="synonym">Callionymus splendidus</name>
    <dbReference type="NCBI Taxonomy" id="270530"/>
</organismHost>
<protein>
    <submittedName>
        <fullName evidence="4">ORF036</fullName>
    </submittedName>
    <submittedName>
        <fullName evidence="1">ORF043R</fullName>
    </submittedName>
</protein>
<dbReference type="KEGG" id="vg:935299"/>
<evidence type="ECO:0000313" key="3">
    <source>
        <dbReference type="EMBL" id="QPO16403.1"/>
    </source>
</evidence>
<dbReference type="Proteomes" id="UP000152407">
    <property type="component" value="Segment"/>
</dbReference>
<gene>
    <name evidence="2" type="primary">ORF35</name>
    <name evidence="4" type="synonym">36</name>
</gene>
<organismHost>
    <name type="scientific">Siniperca chuatsi</name>
    <name type="common">Mandarin fish</name>
    <dbReference type="NCBI Taxonomy" id="119488"/>
</organismHost>
<dbReference type="EMBL" id="MW464172">
    <property type="protein sequence ID" value="QXE50729.1"/>
    <property type="molecule type" value="Genomic_DNA"/>
</dbReference>
<dbReference type="EMBL" id="MW273354">
    <property type="protein sequence ID" value="QPO16403.1"/>
    <property type="molecule type" value="Genomic_DNA"/>
</dbReference>
<name>A0A140G0L6_ISKNV</name>
<proteinExistence type="predicted"/>
<evidence type="ECO:0000313" key="1">
    <source>
        <dbReference type="EMBL" id="AMM04449.1"/>
    </source>
</evidence>
<evidence type="ECO:0000313" key="7">
    <source>
        <dbReference type="Proteomes" id="UP000595028"/>
    </source>
</evidence>
<reference evidence="4" key="6">
    <citation type="submission" date="2021-01" db="EMBL/GenBank/DDBJ databases">
        <authorList>
            <person name="Fusianto C.K."/>
            <person name="Hick P.M."/>
            <person name="Murwantoko M."/>
            <person name="Herlambang A."/>
            <person name="Whittington R.J."/>
            <person name="Becker J.A."/>
        </authorList>
    </citation>
    <scope>NUCLEOTIDE SEQUENCE</scope>
    <source>
        <strain evidence="5">Bali/ Hybrid-grouper/2016/SVC-18-072</strain>
        <strain evidence="4">Bali/Hybrid-grouper/2016/SVC-18-009</strain>
    </source>
</reference>
<dbReference type="Proteomes" id="UP000594914">
    <property type="component" value="Genome"/>
</dbReference>
<dbReference type="EMBL" id="MW273353">
    <property type="protein sequence ID" value="QPO16283.1"/>
    <property type="molecule type" value="Genomic_DNA"/>
</dbReference>
<evidence type="ECO:0000313" key="4">
    <source>
        <dbReference type="EMBL" id="QXE50729.1"/>
    </source>
</evidence>
<evidence type="ECO:0000313" key="2">
    <source>
        <dbReference type="EMBL" id="QPO16283.1"/>
    </source>
</evidence>
<dbReference type="RefSeq" id="NP_612258.1">
    <property type="nucleotide sequence ID" value="NC_003494.1"/>
</dbReference>
<dbReference type="EMBL" id="MW557381">
    <property type="protein sequence ID" value="QXE50851.1"/>
    <property type="molecule type" value="Genomic_DNA"/>
</dbReference>
<dbReference type="EMBL" id="KT781098">
    <property type="protein sequence ID" value="AMM04449.1"/>
    <property type="molecule type" value="Genomic_DNA"/>
</dbReference>
<dbReference type="Proteomes" id="UP000595028">
    <property type="component" value="Segment"/>
</dbReference>
<organism evidence="1 6">
    <name type="scientific">Infectious spleen and kidney necrosis virus</name>
    <name type="common">ISKNV</name>
    <dbReference type="NCBI Taxonomy" id="180170"/>
    <lineage>
        <taxon>Viruses</taxon>
        <taxon>Varidnaviria</taxon>
        <taxon>Bamfordvirae</taxon>
        <taxon>Nucleocytoviricota</taxon>
        <taxon>Megaviricetes</taxon>
        <taxon>Pimascovirales</taxon>
        <taxon>Pimascovirales incertae sedis</taxon>
        <taxon>Iridoviridae</taxon>
        <taxon>Alphairidovirinae</taxon>
        <taxon>Megalocytivirus</taxon>
        <taxon>Megalocytivirus pagrus1</taxon>
    </lineage>
</organism>
<reference evidence="1" key="1">
    <citation type="submission" date="2015-09" db="EMBL/GenBank/DDBJ databases">
        <authorList>
            <person name="Jackson K.R."/>
            <person name="Lunt B.L."/>
            <person name="Fisher J.N.B."/>
            <person name="Gardner A.V."/>
            <person name="Bailey M.E."/>
            <person name="Deus L.M."/>
            <person name="Earl A.S."/>
            <person name="Gibby P.D."/>
            <person name="Hartmann K.A."/>
            <person name="Liu J.E."/>
            <person name="Manci A.M."/>
            <person name="Nielsen D.A."/>
            <person name="Solomon M.B."/>
            <person name="Breakwell D.P."/>
            <person name="Burnett S.H."/>
            <person name="Grose J.H."/>
        </authorList>
    </citation>
    <scope>NUCLEOTIDE SEQUENCE [LARGE SCALE GENOMIC DNA]</scope>
    <source>
        <strain evidence="1">RSIV-Ku</strain>
    </source>
</reference>